<dbReference type="OrthoDB" id="2564511at2759"/>
<reference evidence="3 4" key="1">
    <citation type="submission" date="2016-06" db="EMBL/GenBank/DDBJ databases">
        <title>Evolution of pathogenesis and genome organization in the Tremellales.</title>
        <authorList>
            <person name="Cuomo C."/>
            <person name="Litvintseva A."/>
            <person name="Heitman J."/>
            <person name="Chen Y."/>
            <person name="Sun S."/>
            <person name="Springer D."/>
            <person name="Dromer F."/>
            <person name="Young S."/>
            <person name="Zeng Q."/>
            <person name="Chapman S."/>
            <person name="Gujja S."/>
            <person name="Saif S."/>
            <person name="Birren B."/>
        </authorList>
    </citation>
    <scope>NUCLEOTIDE SEQUENCE [LARGE SCALE GENOMIC DNA]</scope>
    <source>
        <strain evidence="3 4">ATCC 28783</strain>
    </source>
</reference>
<feature type="region of interest" description="Disordered" evidence="1">
    <location>
        <begin position="1"/>
        <end position="76"/>
    </location>
</feature>
<evidence type="ECO:0000256" key="1">
    <source>
        <dbReference type="SAM" id="MobiDB-lite"/>
    </source>
</evidence>
<dbReference type="InParanoid" id="A0A4Q1BRR4"/>
<dbReference type="AlphaFoldDB" id="A0A4Q1BRR4"/>
<organism evidence="3 4">
    <name type="scientific">Tremella mesenterica</name>
    <name type="common">Jelly fungus</name>
    <dbReference type="NCBI Taxonomy" id="5217"/>
    <lineage>
        <taxon>Eukaryota</taxon>
        <taxon>Fungi</taxon>
        <taxon>Dikarya</taxon>
        <taxon>Basidiomycota</taxon>
        <taxon>Agaricomycotina</taxon>
        <taxon>Tremellomycetes</taxon>
        <taxon>Tremellales</taxon>
        <taxon>Tremellaceae</taxon>
        <taxon>Tremella</taxon>
    </lineage>
</organism>
<feature type="compositionally biased region" description="Low complexity" evidence="1">
    <location>
        <begin position="22"/>
        <end position="31"/>
    </location>
</feature>
<keyword evidence="2" id="KW-0812">Transmembrane</keyword>
<evidence type="ECO:0000313" key="3">
    <source>
        <dbReference type="EMBL" id="RXK40664.1"/>
    </source>
</evidence>
<dbReference type="VEuPathDB" id="FungiDB:TREMEDRAFT_61745"/>
<evidence type="ECO:0000256" key="2">
    <source>
        <dbReference type="SAM" id="Phobius"/>
    </source>
</evidence>
<keyword evidence="2" id="KW-0472">Membrane</keyword>
<feature type="compositionally biased region" description="Low complexity" evidence="1">
    <location>
        <begin position="193"/>
        <end position="203"/>
    </location>
</feature>
<protein>
    <submittedName>
        <fullName evidence="3">Uncharacterized protein</fullName>
    </submittedName>
</protein>
<comment type="caution">
    <text evidence="3">The sequence shown here is derived from an EMBL/GenBank/DDBJ whole genome shotgun (WGS) entry which is preliminary data.</text>
</comment>
<proteinExistence type="predicted"/>
<keyword evidence="2" id="KW-1133">Transmembrane helix</keyword>
<dbReference type="Proteomes" id="UP000289152">
    <property type="component" value="Unassembled WGS sequence"/>
</dbReference>
<gene>
    <name evidence="3" type="ORF">M231_02121</name>
</gene>
<accession>A0A4Q1BRR4</accession>
<feature type="region of interest" description="Disordered" evidence="1">
    <location>
        <begin position="160"/>
        <end position="205"/>
    </location>
</feature>
<feature type="compositionally biased region" description="Pro residues" evidence="1">
    <location>
        <begin position="1"/>
        <end position="10"/>
    </location>
</feature>
<feature type="compositionally biased region" description="Polar residues" evidence="1">
    <location>
        <begin position="11"/>
        <end position="21"/>
    </location>
</feature>
<evidence type="ECO:0000313" key="4">
    <source>
        <dbReference type="Proteomes" id="UP000289152"/>
    </source>
</evidence>
<dbReference type="EMBL" id="SDIL01000016">
    <property type="protein sequence ID" value="RXK40664.1"/>
    <property type="molecule type" value="Genomic_DNA"/>
</dbReference>
<keyword evidence="4" id="KW-1185">Reference proteome</keyword>
<name>A0A4Q1BRR4_TREME</name>
<feature type="transmembrane region" description="Helical" evidence="2">
    <location>
        <begin position="96"/>
        <end position="119"/>
    </location>
</feature>
<sequence>MSDTRPPPLQRTPSYNSAENGTPSTRSRSPSPIDPDQSFGDSTDQGGRRRSASIPSVSHPELDSPTKRKKGGGFSLENVGRAIGSRFMRTVRRGNLPFLVVFLTCLVVFFSALAGVGYVDETAITNGSVEFVPGSPVHDSSVDRLRPDLERKMEEQRELERQWQRKKRPKDGAWMQKQRDDKAIRRIPPRPITTSSVSQVTMTMEDDDGEIEILKRDLKSLE</sequence>